<name>A0A1Y1S7I8_9MICR</name>
<gene>
    <name evidence="4" type="primary">RL22</name>
    <name evidence="4" type="ORF">ECANGB1_740</name>
</gene>
<dbReference type="Pfam" id="PF01776">
    <property type="entry name" value="Ribosomal_L22e"/>
    <property type="match status" value="1"/>
</dbReference>
<sequence>MTAEIRKFVVDFAEQKKDGIVASDDLISYLQAVMKVRNSKIFAAKELQFKDNTTSVEIECKENAVVKKNMKQYVRRFLRYKSLANYIKVMGDGSNKISLNYINPVEEDAEE</sequence>
<dbReference type="Gene3D" id="3.30.1360.210">
    <property type="match status" value="1"/>
</dbReference>
<keyword evidence="5" id="KW-1185">Reference proteome</keyword>
<evidence type="ECO:0000313" key="5">
    <source>
        <dbReference type="Proteomes" id="UP000192639"/>
    </source>
</evidence>
<dbReference type="OrthoDB" id="10259820at2759"/>
<accession>A0A1Y1S7I8</accession>
<comment type="caution">
    <text evidence="4">The sequence shown here is derived from an EMBL/GenBank/DDBJ whole genome shotgun (WGS) entry which is preliminary data.</text>
</comment>
<keyword evidence="2" id="KW-0689">Ribosomal protein</keyword>
<comment type="similarity">
    <text evidence="1">Belongs to the eukaryotic ribosomal protein eL22 family.</text>
</comment>
<dbReference type="GO" id="GO:1990904">
    <property type="term" value="C:ribonucleoprotein complex"/>
    <property type="evidence" value="ECO:0007669"/>
    <property type="project" value="UniProtKB-KW"/>
</dbReference>
<keyword evidence="3" id="KW-0687">Ribonucleoprotein</keyword>
<dbReference type="EMBL" id="LWDP01000021">
    <property type="protein sequence ID" value="ORD94431.1"/>
    <property type="molecule type" value="Genomic_DNA"/>
</dbReference>
<dbReference type="InterPro" id="IPR002671">
    <property type="entry name" value="Ribosomal_eL22"/>
</dbReference>
<evidence type="ECO:0000313" key="4">
    <source>
        <dbReference type="EMBL" id="ORD94431.1"/>
    </source>
</evidence>
<reference evidence="4 5" key="1">
    <citation type="journal article" date="2017" name="Environ. Microbiol.">
        <title>Decay of the glycolytic pathway and adaptation to intranuclear parasitism within Enterocytozoonidae microsporidia.</title>
        <authorList>
            <person name="Wiredu Boakye D."/>
            <person name="Jaroenlak P."/>
            <person name="Prachumwat A."/>
            <person name="Williams T.A."/>
            <person name="Bateman K.S."/>
            <person name="Itsathitphaisarn O."/>
            <person name="Sritunyalucksana K."/>
            <person name="Paszkiewicz K.H."/>
            <person name="Moore K.A."/>
            <person name="Stentiford G.D."/>
            <person name="Williams B.A."/>
        </authorList>
    </citation>
    <scope>NUCLEOTIDE SEQUENCE [LARGE SCALE GENOMIC DNA]</scope>
    <source>
        <strain evidence="4 5">GB1</strain>
    </source>
</reference>
<organism evidence="4 5">
    <name type="scientific">Enterospora canceri</name>
    <dbReference type="NCBI Taxonomy" id="1081671"/>
    <lineage>
        <taxon>Eukaryota</taxon>
        <taxon>Fungi</taxon>
        <taxon>Fungi incertae sedis</taxon>
        <taxon>Microsporidia</taxon>
        <taxon>Enterocytozoonidae</taxon>
        <taxon>Enterospora</taxon>
    </lineage>
</organism>
<dbReference type="VEuPathDB" id="MicrosporidiaDB:ECANGB1_740"/>
<evidence type="ECO:0000256" key="2">
    <source>
        <dbReference type="ARBA" id="ARBA00022980"/>
    </source>
</evidence>
<protein>
    <submittedName>
        <fullName evidence="4">RL22</fullName>
    </submittedName>
</protein>
<dbReference type="GO" id="GO:0003735">
    <property type="term" value="F:structural constituent of ribosome"/>
    <property type="evidence" value="ECO:0007669"/>
    <property type="project" value="InterPro"/>
</dbReference>
<dbReference type="AlphaFoldDB" id="A0A1Y1S7I8"/>
<dbReference type="InterPro" id="IPR038526">
    <property type="entry name" value="Ribosomal_eL22_sf"/>
</dbReference>
<proteinExistence type="inferred from homology"/>
<dbReference type="GO" id="GO:0005840">
    <property type="term" value="C:ribosome"/>
    <property type="evidence" value="ECO:0007669"/>
    <property type="project" value="UniProtKB-KW"/>
</dbReference>
<evidence type="ECO:0000256" key="1">
    <source>
        <dbReference type="ARBA" id="ARBA00007817"/>
    </source>
</evidence>
<dbReference type="Proteomes" id="UP000192639">
    <property type="component" value="Unassembled WGS sequence"/>
</dbReference>
<evidence type="ECO:0000256" key="3">
    <source>
        <dbReference type="ARBA" id="ARBA00023274"/>
    </source>
</evidence>
<dbReference type="GO" id="GO:0006412">
    <property type="term" value="P:translation"/>
    <property type="evidence" value="ECO:0007669"/>
    <property type="project" value="InterPro"/>
</dbReference>